<proteinExistence type="predicted"/>
<evidence type="ECO:0000313" key="1">
    <source>
        <dbReference type="EMBL" id="KIN95331.1"/>
    </source>
</evidence>
<organism evidence="1 2">
    <name type="scientific">Pisolithus tinctorius Marx 270</name>
    <dbReference type="NCBI Taxonomy" id="870435"/>
    <lineage>
        <taxon>Eukaryota</taxon>
        <taxon>Fungi</taxon>
        <taxon>Dikarya</taxon>
        <taxon>Basidiomycota</taxon>
        <taxon>Agaricomycotina</taxon>
        <taxon>Agaricomycetes</taxon>
        <taxon>Agaricomycetidae</taxon>
        <taxon>Boletales</taxon>
        <taxon>Sclerodermatineae</taxon>
        <taxon>Pisolithaceae</taxon>
        <taxon>Pisolithus</taxon>
    </lineage>
</organism>
<dbReference type="Proteomes" id="UP000054217">
    <property type="component" value="Unassembled WGS sequence"/>
</dbReference>
<dbReference type="InParanoid" id="A0A0C3JCH3"/>
<accession>A0A0C3JCH3</accession>
<keyword evidence="2" id="KW-1185">Reference proteome</keyword>
<dbReference type="HOGENOM" id="CLU_2513537_0_0_1"/>
<evidence type="ECO:0000313" key="2">
    <source>
        <dbReference type="Proteomes" id="UP000054217"/>
    </source>
</evidence>
<sequence length="85" mass="9248">MGSEENFSQPVCSTAVVSYLHTRGRFISHGSCLGMKPVTHIRVLRILICRAWAIRSFCIHETVSILLGTSPGCTSGPSACIIRTK</sequence>
<name>A0A0C3JCH3_PISTI</name>
<dbReference type="EMBL" id="KN832070">
    <property type="protein sequence ID" value="KIN95331.1"/>
    <property type="molecule type" value="Genomic_DNA"/>
</dbReference>
<protein>
    <submittedName>
        <fullName evidence="1">Uncharacterized protein</fullName>
    </submittedName>
</protein>
<reference evidence="2" key="2">
    <citation type="submission" date="2015-01" db="EMBL/GenBank/DDBJ databases">
        <title>Evolutionary Origins and Diversification of the Mycorrhizal Mutualists.</title>
        <authorList>
            <consortium name="DOE Joint Genome Institute"/>
            <consortium name="Mycorrhizal Genomics Consortium"/>
            <person name="Kohler A."/>
            <person name="Kuo A."/>
            <person name="Nagy L.G."/>
            <person name="Floudas D."/>
            <person name="Copeland A."/>
            <person name="Barry K.W."/>
            <person name="Cichocki N."/>
            <person name="Veneault-Fourrey C."/>
            <person name="LaButti K."/>
            <person name="Lindquist E.A."/>
            <person name="Lipzen A."/>
            <person name="Lundell T."/>
            <person name="Morin E."/>
            <person name="Murat C."/>
            <person name="Riley R."/>
            <person name="Ohm R."/>
            <person name="Sun H."/>
            <person name="Tunlid A."/>
            <person name="Henrissat B."/>
            <person name="Grigoriev I.V."/>
            <person name="Hibbett D.S."/>
            <person name="Martin F."/>
        </authorList>
    </citation>
    <scope>NUCLEOTIDE SEQUENCE [LARGE SCALE GENOMIC DNA]</scope>
    <source>
        <strain evidence="2">Marx 270</strain>
    </source>
</reference>
<reference evidence="1 2" key="1">
    <citation type="submission" date="2014-04" db="EMBL/GenBank/DDBJ databases">
        <authorList>
            <consortium name="DOE Joint Genome Institute"/>
            <person name="Kuo A."/>
            <person name="Kohler A."/>
            <person name="Costa M.D."/>
            <person name="Nagy L.G."/>
            <person name="Floudas D."/>
            <person name="Copeland A."/>
            <person name="Barry K.W."/>
            <person name="Cichocki N."/>
            <person name="Veneault-Fourrey C."/>
            <person name="LaButti K."/>
            <person name="Lindquist E.A."/>
            <person name="Lipzen A."/>
            <person name="Lundell T."/>
            <person name="Morin E."/>
            <person name="Murat C."/>
            <person name="Sun H."/>
            <person name="Tunlid A."/>
            <person name="Henrissat B."/>
            <person name="Grigoriev I.V."/>
            <person name="Hibbett D.S."/>
            <person name="Martin F."/>
            <person name="Nordberg H.P."/>
            <person name="Cantor M.N."/>
            <person name="Hua S.X."/>
        </authorList>
    </citation>
    <scope>NUCLEOTIDE SEQUENCE [LARGE SCALE GENOMIC DNA]</scope>
    <source>
        <strain evidence="1 2">Marx 270</strain>
    </source>
</reference>
<dbReference type="AlphaFoldDB" id="A0A0C3JCH3"/>
<gene>
    <name evidence="1" type="ORF">M404DRAFT_320186</name>
</gene>